<evidence type="ECO:0000256" key="1">
    <source>
        <dbReference type="SAM" id="MobiDB-lite"/>
    </source>
</evidence>
<comment type="caution">
    <text evidence="2">The sequence shown here is derived from an EMBL/GenBank/DDBJ whole genome shotgun (WGS) entry which is preliminary data.</text>
</comment>
<gene>
    <name evidence="2" type="ORF">CMUS01_14885</name>
</gene>
<evidence type="ECO:0000313" key="2">
    <source>
        <dbReference type="EMBL" id="KAF6804299.1"/>
    </source>
</evidence>
<proteinExistence type="predicted"/>
<dbReference type="EMBL" id="WIGM01001142">
    <property type="protein sequence ID" value="KAF6804299.1"/>
    <property type="molecule type" value="Genomic_DNA"/>
</dbReference>
<keyword evidence="3" id="KW-1185">Reference proteome</keyword>
<dbReference type="Proteomes" id="UP000639643">
    <property type="component" value="Unassembled WGS sequence"/>
</dbReference>
<accession>A0A8H6J0J4</accession>
<protein>
    <submittedName>
        <fullName evidence="2">Uncharacterized protein</fullName>
    </submittedName>
</protein>
<feature type="region of interest" description="Disordered" evidence="1">
    <location>
        <begin position="175"/>
        <end position="219"/>
    </location>
</feature>
<organism evidence="2 3">
    <name type="scientific">Colletotrichum musicola</name>
    <dbReference type="NCBI Taxonomy" id="2175873"/>
    <lineage>
        <taxon>Eukaryota</taxon>
        <taxon>Fungi</taxon>
        <taxon>Dikarya</taxon>
        <taxon>Ascomycota</taxon>
        <taxon>Pezizomycotina</taxon>
        <taxon>Sordariomycetes</taxon>
        <taxon>Hypocreomycetidae</taxon>
        <taxon>Glomerellales</taxon>
        <taxon>Glomerellaceae</taxon>
        <taxon>Colletotrichum</taxon>
        <taxon>Colletotrichum orchidearum species complex</taxon>
    </lineage>
</organism>
<feature type="compositionally biased region" description="Polar residues" evidence="1">
    <location>
        <begin position="190"/>
        <end position="205"/>
    </location>
</feature>
<name>A0A8H6J0J4_9PEZI</name>
<reference evidence="2" key="1">
    <citation type="journal article" date="2020" name="Phytopathology">
        <title>Genome Sequence Resources of Colletotrichum truncatum, C. plurivorum, C. musicola, and C. sojae: Four Species Pathogenic to Soybean (Glycine max).</title>
        <authorList>
            <person name="Rogerio F."/>
            <person name="Boufleur T.R."/>
            <person name="Ciampi-Guillardi M."/>
            <person name="Sukno S.A."/>
            <person name="Thon M.R."/>
            <person name="Massola Junior N.S."/>
            <person name="Baroncelli R."/>
        </authorList>
    </citation>
    <scope>NUCLEOTIDE SEQUENCE</scope>
    <source>
        <strain evidence="2">LFN0074</strain>
    </source>
</reference>
<evidence type="ECO:0000313" key="3">
    <source>
        <dbReference type="Proteomes" id="UP000639643"/>
    </source>
</evidence>
<dbReference type="AlphaFoldDB" id="A0A8H6J0J4"/>
<sequence>MSDAPVAQDSAESSSQRDERLYREGVMIHFARTLDLSFESRKAWAQRISKAYTRQSNITLRITDDDIRNGREHHENPVSHEGQKALFEVYSGLCAPCQEVASGNLAMRRALFKAWAEKNATSRQTLAALLSPENPGGTVPEGVANTRSLPGVPDMPTGPLESRSSVLPGVTQVLNMPQGHLGAPMGPLRSFNSALQDQSAPTDSYLQDVPRPKKRKQSE</sequence>